<dbReference type="InterPro" id="IPR010690">
    <property type="entry name" value="YqfD"/>
</dbReference>
<dbReference type="AlphaFoldDB" id="A0A841RLJ1"/>
<dbReference type="Proteomes" id="UP000572212">
    <property type="component" value="Unassembled WGS sequence"/>
</dbReference>
<protein>
    <recommendedName>
        <fullName evidence="5">Stage IV sporulation protein</fullName>
    </recommendedName>
</protein>
<keyword evidence="2" id="KW-0812">Transmembrane</keyword>
<dbReference type="Pfam" id="PF06898">
    <property type="entry name" value="YqfD"/>
    <property type="match status" value="1"/>
</dbReference>
<evidence type="ECO:0008006" key="5">
    <source>
        <dbReference type="Google" id="ProtNLM"/>
    </source>
</evidence>
<comment type="caution">
    <text evidence="3">The sequence shown here is derived from an EMBL/GenBank/DDBJ whole genome shotgun (WGS) entry which is preliminary data.</text>
</comment>
<dbReference type="PIRSF" id="PIRSF029895">
    <property type="entry name" value="SpoIV"/>
    <property type="match status" value="1"/>
</dbReference>
<feature type="compositionally biased region" description="Acidic residues" evidence="1">
    <location>
        <begin position="233"/>
        <end position="242"/>
    </location>
</feature>
<name>A0A841RLJ1_9BACI</name>
<reference evidence="3 4" key="1">
    <citation type="submission" date="2020-08" db="EMBL/GenBank/DDBJ databases">
        <title>Genomic Encyclopedia of Type Strains, Phase IV (KMG-IV): sequencing the most valuable type-strain genomes for metagenomic binning, comparative biology and taxonomic classification.</title>
        <authorList>
            <person name="Goeker M."/>
        </authorList>
    </citation>
    <scope>NUCLEOTIDE SEQUENCE [LARGE SCALE GENOMIC DNA]</scope>
    <source>
        <strain evidence="3 4">DSM 11805</strain>
    </source>
</reference>
<accession>A0A841RLJ1</accession>
<gene>
    <name evidence="3" type="ORF">GGQ92_000591</name>
</gene>
<keyword evidence="2" id="KW-0472">Membrane</keyword>
<proteinExistence type="predicted"/>
<evidence type="ECO:0000313" key="4">
    <source>
        <dbReference type="Proteomes" id="UP000572212"/>
    </source>
</evidence>
<evidence type="ECO:0000313" key="3">
    <source>
        <dbReference type="EMBL" id="MBB6511824.1"/>
    </source>
</evidence>
<organism evidence="3 4">
    <name type="scientific">Gracilibacillus halotolerans</name>
    <dbReference type="NCBI Taxonomy" id="74386"/>
    <lineage>
        <taxon>Bacteria</taxon>
        <taxon>Bacillati</taxon>
        <taxon>Bacillota</taxon>
        <taxon>Bacilli</taxon>
        <taxon>Bacillales</taxon>
        <taxon>Bacillaceae</taxon>
        <taxon>Gracilibacillus</taxon>
    </lineage>
</organism>
<keyword evidence="4" id="KW-1185">Reference proteome</keyword>
<feature type="region of interest" description="Disordered" evidence="1">
    <location>
        <begin position="229"/>
        <end position="251"/>
    </location>
</feature>
<feature type="transmembrane region" description="Helical" evidence="2">
    <location>
        <begin position="91"/>
        <end position="110"/>
    </location>
</feature>
<dbReference type="EMBL" id="JACHON010000001">
    <property type="protein sequence ID" value="MBB6511824.1"/>
    <property type="molecule type" value="Genomic_DNA"/>
</dbReference>
<dbReference type="RefSeq" id="WP_184244390.1">
    <property type="nucleotide sequence ID" value="NZ_BAAACU010000022.1"/>
</dbReference>
<keyword evidence="2" id="KW-1133">Transmembrane helix</keyword>
<sequence>MRGNRKNWLAGYVVVKVKGDYPERFFELCARNGIKTWDIIKQDSQTCTGRILKNDVPLLRQLKRRTIYKIYFKNKFGLPFQLQSLSKQKPFMIGVFLAFLSIFFLSNVIWRIDIVGLDNEMEKKVTDKLQTYGVTIGNFQWNVASPLEIQKQLLEDIPELLWIGVNKQGSAFHLEGVEKTIVEKEEELGPAHIVANKEGVIADIYAENGQPLVKPNDVVAKGDRLISGIMGNEENEQTDDEENDKKEEKKRTLTSAKGEVIAKVWYRSEIEIPLEENYSTLTGEYKKRNYVKVFKWKIPIFSLSTPFEDVHQDIEEKDIYFLKWKLPITWIKEMNYERESKLEKRTVEEAREFAKKQAQIQLLRNLPKDAEILEEKVLHEREENGKVKITLYYTVLENIAKRQPINQGD</sequence>
<evidence type="ECO:0000256" key="1">
    <source>
        <dbReference type="SAM" id="MobiDB-lite"/>
    </source>
</evidence>
<dbReference type="NCBIfam" id="TIGR02876">
    <property type="entry name" value="spore_yqfD"/>
    <property type="match status" value="1"/>
</dbReference>
<evidence type="ECO:0000256" key="2">
    <source>
        <dbReference type="SAM" id="Phobius"/>
    </source>
</evidence>